<gene>
    <name evidence="2" type="ORF">H310_02922</name>
</gene>
<evidence type="ECO:0000313" key="2">
    <source>
        <dbReference type="EMBL" id="ETW06762.1"/>
    </source>
</evidence>
<sequence length="116" mass="13523">MQYHTRYKARVCRRFWRVDIANEFRLETQQGSHTQLQACTTRVPRECDRATHQVDQWPRTHQEHGPCEREDAAAEAKQKTPRRLTKFAVCMKAPLHLMFVCLTSNVVASISANQNV</sequence>
<dbReference type="RefSeq" id="XP_008864837.1">
    <property type="nucleotide sequence ID" value="XM_008866615.1"/>
</dbReference>
<dbReference type="AlphaFoldDB" id="A0A024ULN1"/>
<name>A0A024ULN1_9STRA</name>
<organism evidence="2">
    <name type="scientific">Aphanomyces invadans</name>
    <dbReference type="NCBI Taxonomy" id="157072"/>
    <lineage>
        <taxon>Eukaryota</taxon>
        <taxon>Sar</taxon>
        <taxon>Stramenopiles</taxon>
        <taxon>Oomycota</taxon>
        <taxon>Saprolegniomycetes</taxon>
        <taxon>Saprolegniales</taxon>
        <taxon>Verrucalvaceae</taxon>
        <taxon>Aphanomyces</taxon>
    </lineage>
</organism>
<dbReference type="VEuPathDB" id="FungiDB:H310_02922"/>
<accession>A0A024ULN1</accession>
<protein>
    <submittedName>
        <fullName evidence="2">Uncharacterized protein</fullName>
    </submittedName>
</protein>
<dbReference type="GeneID" id="20079972"/>
<feature type="region of interest" description="Disordered" evidence="1">
    <location>
        <begin position="58"/>
        <end position="78"/>
    </location>
</feature>
<evidence type="ECO:0000256" key="1">
    <source>
        <dbReference type="SAM" id="MobiDB-lite"/>
    </source>
</evidence>
<dbReference type="EMBL" id="KI913955">
    <property type="protein sequence ID" value="ETW06762.1"/>
    <property type="molecule type" value="Genomic_DNA"/>
</dbReference>
<proteinExistence type="predicted"/>
<reference evidence="2" key="1">
    <citation type="submission" date="2013-12" db="EMBL/GenBank/DDBJ databases">
        <title>The Genome Sequence of Aphanomyces invadans NJM9701.</title>
        <authorList>
            <consortium name="The Broad Institute Genomics Platform"/>
            <person name="Russ C."/>
            <person name="Tyler B."/>
            <person name="van West P."/>
            <person name="Dieguez-Uribeondo J."/>
            <person name="Young S.K."/>
            <person name="Zeng Q."/>
            <person name="Gargeya S."/>
            <person name="Fitzgerald M."/>
            <person name="Abouelleil A."/>
            <person name="Alvarado L."/>
            <person name="Chapman S.B."/>
            <person name="Gainer-Dewar J."/>
            <person name="Goldberg J."/>
            <person name="Griggs A."/>
            <person name="Gujja S."/>
            <person name="Hansen M."/>
            <person name="Howarth C."/>
            <person name="Imamovic A."/>
            <person name="Ireland A."/>
            <person name="Larimer J."/>
            <person name="McCowan C."/>
            <person name="Murphy C."/>
            <person name="Pearson M."/>
            <person name="Poon T.W."/>
            <person name="Priest M."/>
            <person name="Roberts A."/>
            <person name="Saif S."/>
            <person name="Shea T."/>
            <person name="Sykes S."/>
            <person name="Wortman J."/>
            <person name="Nusbaum C."/>
            <person name="Birren B."/>
        </authorList>
    </citation>
    <scope>NUCLEOTIDE SEQUENCE [LARGE SCALE GENOMIC DNA]</scope>
    <source>
        <strain evidence="2">NJM9701</strain>
    </source>
</reference>